<keyword evidence="2" id="KW-0732">Signal</keyword>
<dbReference type="Proteomes" id="UP000813423">
    <property type="component" value="Unassembled WGS sequence"/>
</dbReference>
<evidence type="ECO:0000256" key="1">
    <source>
        <dbReference type="SAM" id="MobiDB-lite"/>
    </source>
</evidence>
<dbReference type="EMBL" id="JAIBSC010000113">
    <property type="protein sequence ID" value="KAH1896916.1"/>
    <property type="molecule type" value="Genomic_DNA"/>
</dbReference>
<sequence length="91" mass="10015">MGLTTPAIIVIVIVACLAAVSLGAALTRQLNPAESYESRFQPSHAQEMYMRSVRMRTLGTFRRESLFSAASRGMGRDLESRYTAEETSSRG</sequence>
<feature type="chain" id="PRO_5043523144" evidence="2">
    <location>
        <begin position="24"/>
        <end position="91"/>
    </location>
</feature>
<feature type="region of interest" description="Disordered" evidence="1">
    <location>
        <begin position="72"/>
        <end position="91"/>
    </location>
</feature>
<dbReference type="AlphaFoldDB" id="A0A229XWY3"/>
<organism evidence="3 4">
    <name type="scientific">Aspergillus fumigatus</name>
    <name type="common">Neosartorya fumigata</name>
    <dbReference type="NCBI Taxonomy" id="746128"/>
    <lineage>
        <taxon>Eukaryota</taxon>
        <taxon>Fungi</taxon>
        <taxon>Dikarya</taxon>
        <taxon>Ascomycota</taxon>
        <taxon>Pezizomycotina</taxon>
        <taxon>Eurotiomycetes</taxon>
        <taxon>Eurotiomycetidae</taxon>
        <taxon>Eurotiales</taxon>
        <taxon>Aspergillaceae</taxon>
        <taxon>Aspergillus</taxon>
        <taxon>Aspergillus subgen. Fumigati</taxon>
    </lineage>
</organism>
<gene>
    <name evidence="3" type="ORF">KXV57_001015</name>
</gene>
<feature type="signal peptide" evidence="2">
    <location>
        <begin position="1"/>
        <end position="23"/>
    </location>
</feature>
<feature type="compositionally biased region" description="Basic and acidic residues" evidence="1">
    <location>
        <begin position="74"/>
        <end position="91"/>
    </location>
</feature>
<name>A0A229XWY3_ASPFM</name>
<proteinExistence type="predicted"/>
<reference evidence="3" key="1">
    <citation type="submission" date="2021-08" db="EMBL/GenBank/DDBJ databases">
        <title>Global Aspergillus fumigatus from environmental and clinical sources.</title>
        <authorList>
            <person name="Barber A."/>
            <person name="Sae-Ong T."/>
        </authorList>
    </citation>
    <scope>NUCLEOTIDE SEQUENCE</scope>
    <source>
        <strain evidence="3">NRZ-2016-071</strain>
    </source>
</reference>
<accession>A0A229XWY3</accession>
<evidence type="ECO:0000313" key="3">
    <source>
        <dbReference type="EMBL" id="KAH1896916.1"/>
    </source>
</evidence>
<comment type="caution">
    <text evidence="3">The sequence shown here is derived from an EMBL/GenBank/DDBJ whole genome shotgun (WGS) entry which is preliminary data.</text>
</comment>
<evidence type="ECO:0000313" key="4">
    <source>
        <dbReference type="Proteomes" id="UP000813423"/>
    </source>
</evidence>
<protein>
    <submittedName>
        <fullName evidence="3">Uncharacterized protein</fullName>
    </submittedName>
</protein>
<evidence type="ECO:0000256" key="2">
    <source>
        <dbReference type="SAM" id="SignalP"/>
    </source>
</evidence>